<evidence type="ECO:0000256" key="2">
    <source>
        <dbReference type="ARBA" id="ARBA00012483"/>
    </source>
</evidence>
<dbReference type="AlphaFoldDB" id="A0A0A8ZYY5"/>
<comment type="catalytic activity">
    <reaction evidence="1">
        <text>S-ubiquitinyl-[E2 ubiquitin-conjugating enzyme]-L-cysteine + [acceptor protein]-L-lysine = [E2 ubiquitin-conjugating enzyme]-L-cysteine + N(6)-ubiquitinyl-[acceptor protein]-L-lysine.</text>
        <dbReference type="EC" id="2.3.2.27"/>
    </reaction>
</comment>
<feature type="region of interest" description="Disordered" evidence="4">
    <location>
        <begin position="97"/>
        <end position="141"/>
    </location>
</feature>
<protein>
    <recommendedName>
        <fullName evidence="2">RING-type E3 ubiquitin transferase</fullName>
        <ecNumber evidence="2">2.3.2.27</ecNumber>
    </recommendedName>
</protein>
<evidence type="ECO:0000256" key="3">
    <source>
        <dbReference type="ARBA" id="ARBA00022786"/>
    </source>
</evidence>
<feature type="compositionally biased region" description="Polar residues" evidence="4">
    <location>
        <begin position="123"/>
        <end position="141"/>
    </location>
</feature>
<dbReference type="PANTHER" id="PTHR45647">
    <property type="entry name" value="OS02G0152300 PROTEIN"/>
    <property type="match status" value="1"/>
</dbReference>
<dbReference type="Gene3D" id="1.10.510.10">
    <property type="entry name" value="Transferase(Phosphotransferase) domain 1"/>
    <property type="match status" value="1"/>
</dbReference>
<evidence type="ECO:0000256" key="1">
    <source>
        <dbReference type="ARBA" id="ARBA00000900"/>
    </source>
</evidence>
<reference evidence="5" key="1">
    <citation type="submission" date="2014-09" db="EMBL/GenBank/DDBJ databases">
        <authorList>
            <person name="Magalhaes I.L.F."/>
            <person name="Oliveira U."/>
            <person name="Santos F.R."/>
            <person name="Vidigal T.H.D.A."/>
            <person name="Brescovit A.D."/>
            <person name="Santos A.J."/>
        </authorList>
    </citation>
    <scope>NUCLEOTIDE SEQUENCE</scope>
    <source>
        <tissue evidence="5">Shoot tissue taken approximately 20 cm above the soil surface</tissue>
    </source>
</reference>
<dbReference type="InterPro" id="IPR051348">
    <property type="entry name" value="U-box_ubiquitin_ligases"/>
</dbReference>
<proteinExistence type="predicted"/>
<keyword evidence="3" id="KW-0833">Ubl conjugation pathway</keyword>
<reference evidence="5" key="2">
    <citation type="journal article" date="2015" name="Data Brief">
        <title>Shoot transcriptome of the giant reed, Arundo donax.</title>
        <authorList>
            <person name="Barrero R.A."/>
            <person name="Guerrero F.D."/>
            <person name="Moolhuijzen P."/>
            <person name="Goolsby J.A."/>
            <person name="Tidwell J."/>
            <person name="Bellgard S.E."/>
            <person name="Bellgard M.I."/>
        </authorList>
    </citation>
    <scope>NUCLEOTIDE SEQUENCE</scope>
    <source>
        <tissue evidence="5">Shoot tissue taken approximately 20 cm above the soil surface</tissue>
    </source>
</reference>
<sequence>MLLQIVTARPPMGLTHHVGRALEHGTFADLLDPAVQDWPVEEAQRFAEVALRCCELRRKDRPDLATVVLPELYRLRALGEDNMQFCNNMSARGGMHSSPFYSNSSYSQPRQDAATDPMLGRPQYNSNVSQNAMPARRSNYN</sequence>
<organism evidence="5">
    <name type="scientific">Arundo donax</name>
    <name type="common">Giant reed</name>
    <name type="synonym">Donax arundinaceus</name>
    <dbReference type="NCBI Taxonomy" id="35708"/>
    <lineage>
        <taxon>Eukaryota</taxon>
        <taxon>Viridiplantae</taxon>
        <taxon>Streptophyta</taxon>
        <taxon>Embryophyta</taxon>
        <taxon>Tracheophyta</taxon>
        <taxon>Spermatophyta</taxon>
        <taxon>Magnoliopsida</taxon>
        <taxon>Liliopsida</taxon>
        <taxon>Poales</taxon>
        <taxon>Poaceae</taxon>
        <taxon>PACMAD clade</taxon>
        <taxon>Arundinoideae</taxon>
        <taxon>Arundineae</taxon>
        <taxon>Arundo</taxon>
    </lineage>
</organism>
<dbReference type="EC" id="2.3.2.27" evidence="2"/>
<dbReference type="EMBL" id="GBRH01253859">
    <property type="protein sequence ID" value="JAD44036.1"/>
    <property type="molecule type" value="Transcribed_RNA"/>
</dbReference>
<dbReference type="GO" id="GO:0061630">
    <property type="term" value="F:ubiquitin protein ligase activity"/>
    <property type="evidence" value="ECO:0007669"/>
    <property type="project" value="UniProtKB-EC"/>
</dbReference>
<dbReference type="PANTHER" id="PTHR45647:SF132">
    <property type="entry name" value="KINASE WITH ADENINE NUCLEOTIDE ALPHA HYDROLASES-LIKE DOMAIN-CONTAINING PROTEIN"/>
    <property type="match status" value="1"/>
</dbReference>
<accession>A0A0A8ZYY5</accession>
<name>A0A0A8ZYY5_ARUDO</name>
<evidence type="ECO:0000256" key="4">
    <source>
        <dbReference type="SAM" id="MobiDB-lite"/>
    </source>
</evidence>
<evidence type="ECO:0000313" key="5">
    <source>
        <dbReference type="EMBL" id="JAD44036.1"/>
    </source>
</evidence>
<feature type="compositionally biased region" description="Low complexity" evidence="4">
    <location>
        <begin position="97"/>
        <end position="107"/>
    </location>
</feature>